<evidence type="ECO:0000313" key="1">
    <source>
        <dbReference type="EMBL" id="MBA0843603.1"/>
    </source>
</evidence>
<dbReference type="AlphaFoldDB" id="A0A7J9KAX3"/>
<evidence type="ECO:0000313" key="2">
    <source>
        <dbReference type="Proteomes" id="UP000593575"/>
    </source>
</evidence>
<organism evidence="1 2">
    <name type="scientific">Gossypium armourianum</name>
    <dbReference type="NCBI Taxonomy" id="34283"/>
    <lineage>
        <taxon>Eukaryota</taxon>
        <taxon>Viridiplantae</taxon>
        <taxon>Streptophyta</taxon>
        <taxon>Embryophyta</taxon>
        <taxon>Tracheophyta</taxon>
        <taxon>Spermatophyta</taxon>
        <taxon>Magnoliopsida</taxon>
        <taxon>eudicotyledons</taxon>
        <taxon>Gunneridae</taxon>
        <taxon>Pentapetalae</taxon>
        <taxon>rosids</taxon>
        <taxon>malvids</taxon>
        <taxon>Malvales</taxon>
        <taxon>Malvaceae</taxon>
        <taxon>Malvoideae</taxon>
        <taxon>Gossypium</taxon>
    </lineage>
</organism>
<reference evidence="1 2" key="1">
    <citation type="journal article" date="2019" name="Genome Biol. Evol.">
        <title>Insights into the evolution of the New World diploid cottons (Gossypium, subgenus Houzingenia) based on genome sequencing.</title>
        <authorList>
            <person name="Grover C.E."/>
            <person name="Arick M.A. 2nd"/>
            <person name="Thrash A."/>
            <person name="Conover J.L."/>
            <person name="Sanders W.S."/>
            <person name="Peterson D.G."/>
            <person name="Frelichowski J.E."/>
            <person name="Scheffler J.A."/>
            <person name="Scheffler B.E."/>
            <person name="Wendel J.F."/>
        </authorList>
    </citation>
    <scope>NUCLEOTIDE SEQUENCE [LARGE SCALE GENOMIC DNA]</scope>
    <source>
        <strain evidence="1">6</strain>
        <tissue evidence="1">Leaf</tissue>
    </source>
</reference>
<keyword evidence="2" id="KW-1185">Reference proteome</keyword>
<protein>
    <submittedName>
        <fullName evidence="1">Uncharacterized protein</fullName>
    </submittedName>
</protein>
<gene>
    <name evidence="1" type="ORF">Goarm_000773</name>
</gene>
<accession>A0A7J9KAX3</accession>
<dbReference type="Proteomes" id="UP000593575">
    <property type="component" value="Unassembled WGS sequence"/>
</dbReference>
<name>A0A7J9KAX3_9ROSI</name>
<sequence length="56" mass="6554">MVGRQLPNYRGFNEDVEKEQFARTFILRLIGGLLIPDKSCNLVHLRWLLLLADLKE</sequence>
<feature type="non-terminal residue" evidence="1">
    <location>
        <position position="56"/>
    </location>
</feature>
<comment type="caution">
    <text evidence="1">The sequence shown here is derived from an EMBL/GenBank/DDBJ whole genome shotgun (WGS) entry which is preliminary data.</text>
</comment>
<dbReference type="EMBL" id="JABFAE010000013">
    <property type="protein sequence ID" value="MBA0843603.1"/>
    <property type="molecule type" value="Genomic_DNA"/>
</dbReference>
<proteinExistence type="predicted"/>